<evidence type="ECO:0000313" key="2">
    <source>
        <dbReference type="Proteomes" id="UP000095283"/>
    </source>
</evidence>
<dbReference type="Proteomes" id="UP000095283">
    <property type="component" value="Unplaced"/>
</dbReference>
<keyword evidence="1" id="KW-1133">Transmembrane helix</keyword>
<accession>A0A1I7WC02</accession>
<feature type="transmembrane region" description="Helical" evidence="1">
    <location>
        <begin position="34"/>
        <end position="56"/>
    </location>
</feature>
<dbReference type="WBParaSite" id="Hba_02238">
    <property type="protein sequence ID" value="Hba_02238"/>
    <property type="gene ID" value="Hba_02238"/>
</dbReference>
<protein>
    <submittedName>
        <fullName evidence="3">Uncharacterized protein</fullName>
    </submittedName>
</protein>
<organism evidence="2 3">
    <name type="scientific">Heterorhabditis bacteriophora</name>
    <name type="common">Entomopathogenic nematode worm</name>
    <dbReference type="NCBI Taxonomy" id="37862"/>
    <lineage>
        <taxon>Eukaryota</taxon>
        <taxon>Metazoa</taxon>
        <taxon>Ecdysozoa</taxon>
        <taxon>Nematoda</taxon>
        <taxon>Chromadorea</taxon>
        <taxon>Rhabditida</taxon>
        <taxon>Rhabditina</taxon>
        <taxon>Rhabditomorpha</taxon>
        <taxon>Strongyloidea</taxon>
        <taxon>Heterorhabditidae</taxon>
        <taxon>Heterorhabditis</taxon>
    </lineage>
</organism>
<proteinExistence type="predicted"/>
<keyword evidence="1" id="KW-0472">Membrane</keyword>
<reference evidence="3" key="1">
    <citation type="submission" date="2016-11" db="UniProtKB">
        <authorList>
            <consortium name="WormBaseParasite"/>
        </authorList>
    </citation>
    <scope>IDENTIFICATION</scope>
</reference>
<feature type="transmembrane region" description="Helical" evidence="1">
    <location>
        <begin position="68"/>
        <end position="91"/>
    </location>
</feature>
<evidence type="ECO:0000256" key="1">
    <source>
        <dbReference type="SAM" id="Phobius"/>
    </source>
</evidence>
<sequence length="139" mass="16021">MLFSCQNIDGLPDVLNVSNLNDHGCLPNFELSAFFVKLAATLLAFNIYFLVLILVLRSILANHLIRCFSSVTLLISTVVNVVKNYFILYIMKLLFEHFRIITCSNCKLLTIFGSAYEYRQVEDFSTICQCYFHLHVYAF</sequence>
<dbReference type="AlphaFoldDB" id="A0A1I7WC02"/>
<keyword evidence="2" id="KW-1185">Reference proteome</keyword>
<keyword evidence="1" id="KW-0812">Transmembrane</keyword>
<evidence type="ECO:0000313" key="3">
    <source>
        <dbReference type="WBParaSite" id="Hba_02238"/>
    </source>
</evidence>
<name>A0A1I7WC02_HETBA</name>